<dbReference type="eggNOG" id="KOG1565">
    <property type="taxonomic scope" value="Eukaryota"/>
</dbReference>
<dbReference type="GO" id="GO:0030198">
    <property type="term" value="P:extracellular matrix organization"/>
    <property type="evidence" value="ECO:0000318"/>
    <property type="project" value="GO_Central"/>
</dbReference>
<feature type="binding site" evidence="9">
    <location>
        <position position="126"/>
    </location>
    <ligand>
        <name>Zn(2+)</name>
        <dbReference type="ChEBI" id="CHEBI:29105"/>
        <label>2</label>
        <note>catalytic</note>
    </ligand>
</feature>
<proteinExistence type="inferred from homology"/>
<dbReference type="InterPro" id="IPR001818">
    <property type="entry name" value="Pept_M10_metallopeptidase"/>
</dbReference>
<feature type="binding site" evidence="9">
    <location>
        <position position="134"/>
    </location>
    <ligand>
        <name>Zn(2+)</name>
        <dbReference type="ChEBI" id="CHEBI:29105"/>
        <label>2</label>
        <note>catalytic</note>
    </ligand>
</feature>
<dbReference type="GO" id="GO:0031012">
    <property type="term" value="C:extracellular matrix"/>
    <property type="evidence" value="ECO:0007669"/>
    <property type="project" value="InterPro"/>
</dbReference>
<keyword evidence="4" id="KW-0732">Signal</keyword>
<feature type="binding site" evidence="9">
    <location>
        <position position="93"/>
    </location>
    <ligand>
        <name>Zn(2+)</name>
        <dbReference type="ChEBI" id="CHEBI:29105"/>
        <label>1</label>
    </ligand>
</feature>
<keyword evidence="9" id="KW-0106">Calcium</keyword>
<dbReference type="InterPro" id="IPR033739">
    <property type="entry name" value="M10A_MMP"/>
</dbReference>
<feature type="domain" description="Peptidase metallopeptidase" evidence="10">
    <location>
        <begin position="3"/>
        <end position="160"/>
    </location>
</feature>
<feature type="active site" evidence="8">
    <location>
        <position position="117"/>
    </location>
</feature>
<evidence type="ECO:0000313" key="11">
    <source>
        <dbReference type="EMBL" id="ESO01521.1"/>
    </source>
</evidence>
<feature type="binding site" evidence="9">
    <location>
        <position position="22"/>
    </location>
    <ligand>
        <name>Ca(2+)</name>
        <dbReference type="ChEBI" id="CHEBI:29108"/>
        <label>1</label>
    </ligand>
</feature>
<dbReference type="InterPro" id="IPR021190">
    <property type="entry name" value="Pept_M10A"/>
</dbReference>
<name>T1G4C7_HELRO</name>
<feature type="binding site" evidence="9">
    <location>
        <position position="95"/>
    </location>
    <ligand>
        <name>Ca(2+)</name>
        <dbReference type="ChEBI" id="CHEBI:29108"/>
        <label>3</label>
    </ligand>
</feature>
<sequence length="164" mass="18660">TARWSRNNLSYFIQNYPSNSNDMQDSKLVSETIETAFRDWSSVANVILRRTYSNKSADIRVKFARSDHSDGYPFDGKGVVLAHAFFPEDGRLHFDDDEKWSYDGVGGPNLRQVATHEIGHILGLAHSNVKGSIMFPYYSYLPKFKLSADDIKRAIYLYGLLNAL</sequence>
<dbReference type="EMBL" id="KB096743">
    <property type="protein sequence ID" value="ESO01521.1"/>
    <property type="molecule type" value="Genomic_DNA"/>
</dbReference>
<dbReference type="PANTHER" id="PTHR10201">
    <property type="entry name" value="MATRIX METALLOPROTEINASE"/>
    <property type="match status" value="1"/>
</dbReference>
<dbReference type="Proteomes" id="UP000015101">
    <property type="component" value="Unassembled WGS sequence"/>
</dbReference>
<dbReference type="EnsemblMetazoa" id="HelroT81292">
    <property type="protein sequence ID" value="HelroP81292"/>
    <property type="gene ID" value="HelroG81292"/>
</dbReference>
<dbReference type="PANTHER" id="PTHR10201:SF291">
    <property type="entry name" value="MATRIX METALLOPROTEINASE 1, ISOFORM C-RELATED"/>
    <property type="match status" value="1"/>
</dbReference>
<reference evidence="11 13" key="2">
    <citation type="journal article" date="2013" name="Nature">
        <title>Insights into bilaterian evolution from three spiralian genomes.</title>
        <authorList>
            <person name="Simakov O."/>
            <person name="Marletaz F."/>
            <person name="Cho S.J."/>
            <person name="Edsinger-Gonzales E."/>
            <person name="Havlak P."/>
            <person name="Hellsten U."/>
            <person name="Kuo D.H."/>
            <person name="Larsson T."/>
            <person name="Lv J."/>
            <person name="Arendt D."/>
            <person name="Savage R."/>
            <person name="Osoegawa K."/>
            <person name="de Jong P."/>
            <person name="Grimwood J."/>
            <person name="Chapman J.A."/>
            <person name="Shapiro H."/>
            <person name="Aerts A."/>
            <person name="Otillar R.P."/>
            <person name="Terry A.Y."/>
            <person name="Boore J.L."/>
            <person name="Grigoriev I.V."/>
            <person name="Lindberg D.R."/>
            <person name="Seaver E.C."/>
            <person name="Weisblat D.A."/>
            <person name="Putnam N.H."/>
            <person name="Rokhsar D.S."/>
        </authorList>
    </citation>
    <scope>NUCLEOTIDE SEQUENCE</scope>
</reference>
<evidence type="ECO:0000313" key="13">
    <source>
        <dbReference type="Proteomes" id="UP000015101"/>
    </source>
</evidence>
<dbReference type="GO" id="GO:0008270">
    <property type="term" value="F:zinc ion binding"/>
    <property type="evidence" value="ECO:0007669"/>
    <property type="project" value="InterPro"/>
</dbReference>
<evidence type="ECO:0000256" key="1">
    <source>
        <dbReference type="ARBA" id="ARBA00010370"/>
    </source>
</evidence>
<dbReference type="OrthoDB" id="406838at2759"/>
<evidence type="ECO:0000259" key="10">
    <source>
        <dbReference type="SMART" id="SM00235"/>
    </source>
</evidence>
<keyword evidence="3 9" id="KW-0479">Metal-binding</keyword>
<dbReference type="EMBL" id="AMQM01004926">
    <property type="status" value="NOT_ANNOTATED_CDS"/>
    <property type="molecule type" value="Genomic_DNA"/>
</dbReference>
<reference evidence="12" key="3">
    <citation type="submission" date="2015-06" db="UniProtKB">
        <authorList>
            <consortium name="EnsemblMetazoa"/>
        </authorList>
    </citation>
    <scope>IDENTIFICATION</scope>
</reference>
<feature type="binding site" evidence="9">
    <location>
        <position position="83"/>
    </location>
    <ligand>
        <name>Zn(2+)</name>
        <dbReference type="ChEBI" id="CHEBI:29105"/>
        <label>1</label>
    </ligand>
</feature>
<feature type="binding site" evidence="9">
    <location>
        <position position="120"/>
    </location>
    <ligand>
        <name>Zn(2+)</name>
        <dbReference type="ChEBI" id="CHEBI:29105"/>
        <label>2</label>
        <note>catalytic</note>
    </ligand>
</feature>
<reference evidence="13" key="1">
    <citation type="submission" date="2012-12" db="EMBL/GenBank/DDBJ databases">
        <authorList>
            <person name="Hellsten U."/>
            <person name="Grimwood J."/>
            <person name="Chapman J.A."/>
            <person name="Shapiro H."/>
            <person name="Aerts A."/>
            <person name="Otillar R.P."/>
            <person name="Terry A.Y."/>
            <person name="Boore J.L."/>
            <person name="Simakov O."/>
            <person name="Marletaz F."/>
            <person name="Cho S.-J."/>
            <person name="Edsinger-Gonzales E."/>
            <person name="Havlak P."/>
            <person name="Kuo D.-H."/>
            <person name="Larsson T."/>
            <person name="Lv J."/>
            <person name="Arendt D."/>
            <person name="Savage R."/>
            <person name="Osoegawa K."/>
            <person name="de Jong P."/>
            <person name="Lindberg D.R."/>
            <person name="Seaver E.C."/>
            <person name="Weisblat D.A."/>
            <person name="Putnam N.H."/>
            <person name="Grigoriev I.V."/>
            <person name="Rokhsar D.S."/>
        </authorList>
    </citation>
    <scope>NUCLEOTIDE SEQUENCE</scope>
</reference>
<feature type="binding site" evidence="9">
    <location>
        <position position="75"/>
    </location>
    <ligand>
        <name>Ca(2+)</name>
        <dbReference type="ChEBI" id="CHEBI:29108"/>
        <label>3</label>
    </ligand>
</feature>
<comment type="cofactor">
    <cofactor evidence="9">
        <name>Ca(2+)</name>
        <dbReference type="ChEBI" id="CHEBI:29108"/>
    </cofactor>
    <text evidence="9">Can bind about 5 Ca(2+) ions per subunit.</text>
</comment>
<evidence type="ECO:0000256" key="9">
    <source>
        <dbReference type="PIRSR" id="PIRSR621190-2"/>
    </source>
</evidence>
<dbReference type="Pfam" id="PF00413">
    <property type="entry name" value="Peptidase_M10"/>
    <property type="match status" value="1"/>
</dbReference>
<dbReference type="RefSeq" id="XP_009020175.1">
    <property type="nucleotide sequence ID" value="XM_009021927.1"/>
</dbReference>
<keyword evidence="7" id="KW-0482">Metalloprotease</keyword>
<dbReference type="CDD" id="cd04278">
    <property type="entry name" value="ZnMc_MMP"/>
    <property type="match status" value="1"/>
</dbReference>
<dbReference type="GO" id="GO:0005615">
    <property type="term" value="C:extracellular space"/>
    <property type="evidence" value="ECO:0000318"/>
    <property type="project" value="GO_Central"/>
</dbReference>
<dbReference type="InParanoid" id="T1G4C7"/>
<feature type="binding site" evidence="9">
    <location>
        <position position="76"/>
    </location>
    <ligand>
        <name>Ca(2+)</name>
        <dbReference type="ChEBI" id="CHEBI:29108"/>
        <label>3</label>
    </ligand>
</feature>
<comment type="similarity">
    <text evidence="1">Belongs to the peptidase M10A family.</text>
</comment>
<dbReference type="HOGENOM" id="CLU_015489_4_2_1"/>
<feature type="binding site" evidence="9">
    <location>
        <position position="98"/>
    </location>
    <ligand>
        <name>Ca(2+)</name>
        <dbReference type="ChEBI" id="CHEBI:29108"/>
        <label>1</label>
    </ligand>
</feature>
<dbReference type="Gene3D" id="3.40.390.10">
    <property type="entry name" value="Collagenase (Catalytic Domain)"/>
    <property type="match status" value="1"/>
</dbReference>
<dbReference type="CTD" id="20215925"/>
<gene>
    <name evidence="12" type="primary">20215925</name>
    <name evidence="11" type="ORF">HELRODRAFT_81292</name>
</gene>
<evidence type="ECO:0000256" key="2">
    <source>
        <dbReference type="ARBA" id="ARBA00022670"/>
    </source>
</evidence>
<dbReference type="InterPro" id="IPR024079">
    <property type="entry name" value="MetalloPept_cat_dom_sf"/>
</dbReference>
<comment type="cofactor">
    <cofactor evidence="9">
        <name>Zn(2+)</name>
        <dbReference type="ChEBI" id="CHEBI:29105"/>
    </cofactor>
    <text evidence="9">Binds 2 Zn(2+) ions per subunit.</text>
</comment>
<evidence type="ECO:0000256" key="8">
    <source>
        <dbReference type="PIRSR" id="PIRSR621190-1"/>
    </source>
</evidence>
<feature type="binding site" evidence="9">
    <location>
        <position position="58"/>
    </location>
    <ligand>
        <name>Ca(2+)</name>
        <dbReference type="ChEBI" id="CHEBI:29108"/>
        <label>2</label>
    </ligand>
</feature>
<feature type="binding site" evidence="9">
    <location>
        <position position="70"/>
    </location>
    <ligand>
        <name>Zn(2+)</name>
        <dbReference type="ChEBI" id="CHEBI:29105"/>
        <label>1</label>
    </ligand>
</feature>
<feature type="binding site" evidence="9">
    <location>
        <position position="68"/>
    </location>
    <ligand>
        <name>Zn(2+)</name>
        <dbReference type="ChEBI" id="CHEBI:29105"/>
        <label>1</label>
    </ligand>
</feature>
<evidence type="ECO:0000256" key="6">
    <source>
        <dbReference type="ARBA" id="ARBA00022833"/>
    </source>
</evidence>
<dbReference type="FunFam" id="3.40.390.10:FF:000138">
    <property type="entry name" value="Uncharacterized protein"/>
    <property type="match status" value="1"/>
</dbReference>
<dbReference type="PRINTS" id="PR00138">
    <property type="entry name" value="MATRIXIN"/>
</dbReference>
<keyword evidence="5" id="KW-0378">Hydrolase</keyword>
<evidence type="ECO:0000256" key="5">
    <source>
        <dbReference type="ARBA" id="ARBA00022801"/>
    </source>
</evidence>
<keyword evidence="13" id="KW-1185">Reference proteome</keyword>
<dbReference type="GO" id="GO:0030574">
    <property type="term" value="P:collagen catabolic process"/>
    <property type="evidence" value="ECO:0000318"/>
    <property type="project" value="GO_Central"/>
</dbReference>
<dbReference type="KEGG" id="hro:HELRODRAFT_81292"/>
<accession>T1G4C7</accession>
<keyword evidence="6 9" id="KW-0862">Zinc</keyword>
<dbReference type="SMART" id="SM00235">
    <property type="entry name" value="ZnMc"/>
    <property type="match status" value="1"/>
</dbReference>
<feature type="binding site" evidence="9">
    <location>
        <position position="116"/>
    </location>
    <ligand>
        <name>Zn(2+)</name>
        <dbReference type="ChEBI" id="CHEBI:29105"/>
        <label>2</label>
        <note>catalytic</note>
    </ligand>
</feature>
<evidence type="ECO:0000313" key="12">
    <source>
        <dbReference type="EnsemblMetazoa" id="HelroP81292"/>
    </source>
</evidence>
<evidence type="ECO:0000256" key="3">
    <source>
        <dbReference type="ARBA" id="ARBA00022723"/>
    </source>
</evidence>
<feature type="binding site" evidence="9">
    <location>
        <position position="98"/>
    </location>
    <ligand>
        <name>Ca(2+)</name>
        <dbReference type="ChEBI" id="CHEBI:29108"/>
        <label>3</label>
    </ligand>
</feature>
<keyword evidence="2" id="KW-0645">Protease</keyword>
<dbReference type="GO" id="GO:0004222">
    <property type="term" value="F:metalloendopeptidase activity"/>
    <property type="evidence" value="ECO:0000318"/>
    <property type="project" value="GO_Central"/>
</dbReference>
<evidence type="ECO:0000256" key="4">
    <source>
        <dbReference type="ARBA" id="ARBA00022729"/>
    </source>
</evidence>
<protein>
    <recommendedName>
        <fullName evidence="10">Peptidase metallopeptidase domain-containing protein</fullName>
    </recommendedName>
</protein>
<dbReference type="InterPro" id="IPR006026">
    <property type="entry name" value="Peptidase_Metallo"/>
</dbReference>
<dbReference type="GO" id="GO:0006508">
    <property type="term" value="P:proteolysis"/>
    <property type="evidence" value="ECO:0007669"/>
    <property type="project" value="UniProtKB-KW"/>
</dbReference>
<dbReference type="GeneID" id="20215925"/>
<organism evidence="12 13">
    <name type="scientific">Helobdella robusta</name>
    <name type="common">Californian leech</name>
    <dbReference type="NCBI Taxonomy" id="6412"/>
    <lineage>
        <taxon>Eukaryota</taxon>
        <taxon>Metazoa</taxon>
        <taxon>Spiralia</taxon>
        <taxon>Lophotrochozoa</taxon>
        <taxon>Annelida</taxon>
        <taxon>Clitellata</taxon>
        <taxon>Hirudinea</taxon>
        <taxon>Rhynchobdellida</taxon>
        <taxon>Glossiphoniidae</taxon>
        <taxon>Helobdella</taxon>
    </lineage>
</organism>
<dbReference type="SUPFAM" id="SSF55486">
    <property type="entry name" value="Metalloproteases ('zincins'), catalytic domain"/>
    <property type="match status" value="1"/>
</dbReference>
<feature type="binding site" evidence="9">
    <location>
        <position position="96"/>
    </location>
    <ligand>
        <name>Ca(2+)</name>
        <dbReference type="ChEBI" id="CHEBI:29108"/>
        <label>1</label>
    </ligand>
</feature>
<dbReference type="AlphaFoldDB" id="T1G4C7"/>
<evidence type="ECO:0000256" key="7">
    <source>
        <dbReference type="ARBA" id="ARBA00023049"/>
    </source>
</evidence>